<feature type="transmembrane region" description="Helical" evidence="4">
    <location>
        <begin position="361"/>
        <end position="382"/>
    </location>
</feature>
<feature type="transmembrane region" description="Helical" evidence="4">
    <location>
        <begin position="143"/>
        <end position="164"/>
    </location>
</feature>
<proteinExistence type="predicted"/>
<keyword evidence="7" id="KW-1185">Reference proteome</keyword>
<comment type="caution">
    <text evidence="6">The sequence shown here is derived from an EMBL/GenBank/DDBJ whole genome shotgun (WGS) entry which is preliminary data.</text>
</comment>
<feature type="transmembrane region" description="Helical" evidence="4">
    <location>
        <begin position="210"/>
        <end position="229"/>
    </location>
</feature>
<dbReference type="PROSITE" id="PS50043">
    <property type="entry name" value="HTH_LUXR_2"/>
    <property type="match status" value="1"/>
</dbReference>
<dbReference type="SUPFAM" id="SSF46894">
    <property type="entry name" value="C-terminal effector domain of the bipartite response regulators"/>
    <property type="match status" value="1"/>
</dbReference>
<evidence type="ECO:0000256" key="1">
    <source>
        <dbReference type="ARBA" id="ARBA00023015"/>
    </source>
</evidence>
<keyword evidence="4" id="KW-0812">Transmembrane</keyword>
<keyword evidence="4" id="KW-1133">Transmembrane helix</keyword>
<gene>
    <name evidence="6" type="ORF">HMPREF9451_01395</name>
</gene>
<evidence type="ECO:0000256" key="2">
    <source>
        <dbReference type="ARBA" id="ARBA00023125"/>
    </source>
</evidence>
<evidence type="ECO:0000256" key="3">
    <source>
        <dbReference type="ARBA" id="ARBA00023163"/>
    </source>
</evidence>
<feature type="transmembrane region" description="Helical" evidence="4">
    <location>
        <begin position="21"/>
        <end position="39"/>
    </location>
</feature>
<keyword evidence="2" id="KW-0238">DNA-binding</keyword>
<dbReference type="InParanoid" id="K0YKT4"/>
<evidence type="ECO:0000313" key="7">
    <source>
        <dbReference type="Proteomes" id="UP000006069"/>
    </source>
</evidence>
<dbReference type="eggNOG" id="COG2197">
    <property type="taxonomic scope" value="Bacteria"/>
</dbReference>
<name>K0YKT4_9ACTN</name>
<dbReference type="GO" id="GO:0003677">
    <property type="term" value="F:DNA binding"/>
    <property type="evidence" value="ECO:0007669"/>
    <property type="project" value="UniProtKB-KW"/>
</dbReference>
<sequence length="486" mass="51613">MGNIMQRAMLAKARACGGENGPTMLCALALTLTFSEYWLLNYSAFPLFDLIFIWTREVSACVGGAALAAIAVLSFWRSHPLDGRIFTWGVVFLMAVGGALCVAGTLCDSVFLTVAGASLVTVGGGLANICVGLACTGLTLRRAGIVVVWSYVASFVLRGLFRILPLEANLAMFLLFPIGAVALSARLSLRVRDFSSSDSPAQISITSPGSFVPFGHQVFISLVVFRFVYGYSLTFGEVDRVPVVAFSALAALCAVAVCVFASSKPLSSDGLFRVSILVSVAGFLVLSITGTPRDALASSLLSAGTGIFEILMYYVLIAIGAKNPTGALSVFAWGNAMASWGTILGAVFGRVTNEAYRTDGTVLAIISAAVVFVLVAYVLFVLGTFSFSKTIESVLPSVDVKVVEGKEEGGDEGSLEERCGRLATDACLTEREREVFLLLAHGRNARYIQETLVVSYNTVKTHVSHVYAKLGVHSHQELIDLVESKG</sequence>
<organism evidence="6 7">
    <name type="scientific">Slackia piriformis YIT 12062</name>
    <dbReference type="NCBI Taxonomy" id="742818"/>
    <lineage>
        <taxon>Bacteria</taxon>
        <taxon>Bacillati</taxon>
        <taxon>Actinomycetota</taxon>
        <taxon>Coriobacteriia</taxon>
        <taxon>Eggerthellales</taxon>
        <taxon>Eggerthellaceae</taxon>
        <taxon>Slackia</taxon>
    </lineage>
</organism>
<feature type="transmembrane region" description="Helical" evidence="4">
    <location>
        <begin position="328"/>
        <end position="349"/>
    </location>
</feature>
<feature type="transmembrane region" description="Helical" evidence="4">
    <location>
        <begin position="170"/>
        <end position="189"/>
    </location>
</feature>
<reference evidence="6 7" key="1">
    <citation type="submission" date="2012-08" db="EMBL/GenBank/DDBJ databases">
        <title>The Genome Sequence of Slackia piriformis YIT 12062.</title>
        <authorList>
            <consortium name="The Broad Institute Genome Sequencing Platform"/>
            <person name="Earl A."/>
            <person name="Ward D."/>
            <person name="Feldgarden M."/>
            <person name="Gevers D."/>
            <person name="Morotomi M."/>
            <person name="Walker B."/>
            <person name="Young S.K."/>
            <person name="Zeng Q."/>
            <person name="Gargeya S."/>
            <person name="Fitzgerald M."/>
            <person name="Haas B."/>
            <person name="Abouelleil A."/>
            <person name="Alvarado L."/>
            <person name="Arachchi H.M."/>
            <person name="Berlin A.M."/>
            <person name="Chapman S.B."/>
            <person name="Goldberg J."/>
            <person name="Griggs A."/>
            <person name="Gujja S."/>
            <person name="Hansen M."/>
            <person name="Howarth C."/>
            <person name="Imamovic A."/>
            <person name="Larimer J."/>
            <person name="McCowen C."/>
            <person name="Montmayeur A."/>
            <person name="Murphy C."/>
            <person name="Neiman D."/>
            <person name="Pearson M."/>
            <person name="Priest M."/>
            <person name="Roberts A."/>
            <person name="Saif S."/>
            <person name="Shea T."/>
            <person name="Sisk P."/>
            <person name="Sykes S."/>
            <person name="Wortman J."/>
            <person name="Nusbaum C."/>
            <person name="Birren B."/>
        </authorList>
    </citation>
    <scope>NUCLEOTIDE SEQUENCE [LARGE SCALE GENOMIC DNA]</scope>
    <source>
        <strain evidence="6 7">YIT 12062</strain>
    </source>
</reference>
<evidence type="ECO:0000259" key="5">
    <source>
        <dbReference type="PROSITE" id="PS50043"/>
    </source>
</evidence>
<dbReference type="PANTHER" id="PTHR44688">
    <property type="entry name" value="DNA-BINDING TRANSCRIPTIONAL ACTIVATOR DEVR_DOSR"/>
    <property type="match status" value="1"/>
</dbReference>
<dbReference type="HOGENOM" id="CLU_027066_3_0_11"/>
<keyword evidence="4" id="KW-0472">Membrane</keyword>
<dbReference type="EMBL" id="ADMD01000007">
    <property type="protein sequence ID" value="EJZ83873.1"/>
    <property type="molecule type" value="Genomic_DNA"/>
</dbReference>
<feature type="transmembrane region" description="Helical" evidence="4">
    <location>
        <begin position="111"/>
        <end position="131"/>
    </location>
</feature>
<protein>
    <recommendedName>
        <fullName evidence="5">HTH luxR-type domain-containing protein</fullName>
    </recommendedName>
</protein>
<dbReference type="PANTHER" id="PTHR44688:SF16">
    <property type="entry name" value="DNA-BINDING TRANSCRIPTIONAL ACTIVATOR DEVR_DOSR"/>
    <property type="match status" value="1"/>
</dbReference>
<dbReference type="Proteomes" id="UP000006069">
    <property type="component" value="Unassembled WGS sequence"/>
</dbReference>
<feature type="transmembrane region" description="Helical" evidence="4">
    <location>
        <begin position="85"/>
        <end position="105"/>
    </location>
</feature>
<dbReference type="SMART" id="SM00421">
    <property type="entry name" value="HTH_LUXR"/>
    <property type="match status" value="1"/>
</dbReference>
<evidence type="ECO:0000313" key="6">
    <source>
        <dbReference type="EMBL" id="EJZ83873.1"/>
    </source>
</evidence>
<dbReference type="PATRIC" id="fig|742818.3.peg.1470"/>
<dbReference type="InterPro" id="IPR036388">
    <property type="entry name" value="WH-like_DNA-bd_sf"/>
</dbReference>
<evidence type="ECO:0000256" key="4">
    <source>
        <dbReference type="SAM" id="Phobius"/>
    </source>
</evidence>
<dbReference type="Pfam" id="PF00196">
    <property type="entry name" value="GerE"/>
    <property type="match status" value="1"/>
</dbReference>
<dbReference type="PRINTS" id="PR00038">
    <property type="entry name" value="HTHLUXR"/>
</dbReference>
<dbReference type="GO" id="GO:0006355">
    <property type="term" value="P:regulation of DNA-templated transcription"/>
    <property type="evidence" value="ECO:0007669"/>
    <property type="project" value="InterPro"/>
</dbReference>
<dbReference type="CDD" id="cd06170">
    <property type="entry name" value="LuxR_C_like"/>
    <property type="match status" value="1"/>
</dbReference>
<keyword evidence="3" id="KW-0804">Transcription</keyword>
<feature type="transmembrane region" description="Helical" evidence="4">
    <location>
        <begin position="270"/>
        <end position="289"/>
    </location>
</feature>
<dbReference type="AlphaFoldDB" id="K0YKT4"/>
<dbReference type="InterPro" id="IPR016032">
    <property type="entry name" value="Sig_transdc_resp-reg_C-effctor"/>
</dbReference>
<keyword evidence="1" id="KW-0805">Transcription regulation</keyword>
<dbReference type="InterPro" id="IPR000792">
    <property type="entry name" value="Tscrpt_reg_LuxR_C"/>
</dbReference>
<accession>K0YKT4</accession>
<feature type="transmembrane region" description="Helical" evidence="4">
    <location>
        <begin position="51"/>
        <end position="73"/>
    </location>
</feature>
<dbReference type="RefSeq" id="WP_009139592.1">
    <property type="nucleotide sequence ID" value="NZ_JH815198.1"/>
</dbReference>
<feature type="transmembrane region" description="Helical" evidence="4">
    <location>
        <begin position="295"/>
        <end position="316"/>
    </location>
</feature>
<dbReference type="Gene3D" id="1.10.10.10">
    <property type="entry name" value="Winged helix-like DNA-binding domain superfamily/Winged helix DNA-binding domain"/>
    <property type="match status" value="1"/>
</dbReference>
<feature type="domain" description="HTH luxR-type" evidence="5">
    <location>
        <begin position="421"/>
        <end position="486"/>
    </location>
</feature>
<feature type="transmembrane region" description="Helical" evidence="4">
    <location>
        <begin position="241"/>
        <end position="263"/>
    </location>
</feature>